<evidence type="ECO:0000313" key="4">
    <source>
        <dbReference type="Proteomes" id="UP001454036"/>
    </source>
</evidence>
<protein>
    <recommendedName>
        <fullName evidence="2">DC1 domain-containing protein</fullName>
    </recommendedName>
</protein>
<sequence>MAFQNNQNFTHPHVLHHLKLDEQKPITCNACEETITTTIPFHGCPSCNFHLHTQCFTSPLYLHHPSHPSHPLTLLPTPTYSSRSFNCDACGFRGNGSCYNCSSCDFDIHLRCANLPMYLHVNEHHHALKLFLTSPYNNSNSGFQCDFCHGMKEGHLWSYYCQECDFGTHVGCAMKFKETTNYGTHSSSTMSEIERLKAISRDKEELDAAILEAKIDAKGRRAALDLWGAGHRRRKGSYYSDSSDDDYY</sequence>
<name>A0AAV3RQ54_LITER</name>
<dbReference type="EMBL" id="BAABME010011503">
    <property type="protein sequence ID" value="GAA0183861.1"/>
    <property type="molecule type" value="Genomic_DNA"/>
</dbReference>
<gene>
    <name evidence="3" type="ORF">LIER_31202</name>
</gene>
<feature type="domain" description="DC1" evidence="2">
    <location>
        <begin position="123"/>
        <end position="173"/>
    </location>
</feature>
<accession>A0AAV3RQ54</accession>
<dbReference type="Pfam" id="PF03107">
    <property type="entry name" value="C1_2"/>
    <property type="match status" value="3"/>
</dbReference>
<comment type="caution">
    <text evidence="3">The sequence shown here is derived from an EMBL/GenBank/DDBJ whole genome shotgun (WGS) entry which is preliminary data.</text>
</comment>
<dbReference type="InterPro" id="IPR004146">
    <property type="entry name" value="DC1"/>
</dbReference>
<evidence type="ECO:0000259" key="2">
    <source>
        <dbReference type="Pfam" id="PF03107"/>
    </source>
</evidence>
<dbReference type="InterPro" id="IPR046349">
    <property type="entry name" value="C1-like_sf"/>
</dbReference>
<organism evidence="3 4">
    <name type="scientific">Lithospermum erythrorhizon</name>
    <name type="common">Purple gromwell</name>
    <name type="synonym">Lithospermum officinale var. erythrorhizon</name>
    <dbReference type="NCBI Taxonomy" id="34254"/>
    <lineage>
        <taxon>Eukaryota</taxon>
        <taxon>Viridiplantae</taxon>
        <taxon>Streptophyta</taxon>
        <taxon>Embryophyta</taxon>
        <taxon>Tracheophyta</taxon>
        <taxon>Spermatophyta</taxon>
        <taxon>Magnoliopsida</taxon>
        <taxon>eudicotyledons</taxon>
        <taxon>Gunneridae</taxon>
        <taxon>Pentapetalae</taxon>
        <taxon>asterids</taxon>
        <taxon>lamiids</taxon>
        <taxon>Boraginales</taxon>
        <taxon>Boraginaceae</taxon>
        <taxon>Boraginoideae</taxon>
        <taxon>Lithospermeae</taxon>
        <taxon>Lithospermum</taxon>
    </lineage>
</organism>
<reference evidence="3 4" key="1">
    <citation type="submission" date="2024-01" db="EMBL/GenBank/DDBJ databases">
        <title>The complete chloroplast genome sequence of Lithospermum erythrorhizon: insights into the phylogenetic relationship among Boraginaceae species and the maternal lineages of purple gromwells.</title>
        <authorList>
            <person name="Okada T."/>
            <person name="Watanabe K."/>
        </authorList>
    </citation>
    <scope>NUCLEOTIDE SEQUENCE [LARGE SCALE GENOMIC DNA]</scope>
</reference>
<keyword evidence="1" id="KW-0677">Repeat</keyword>
<keyword evidence="4" id="KW-1185">Reference proteome</keyword>
<dbReference type="Proteomes" id="UP001454036">
    <property type="component" value="Unassembled WGS sequence"/>
</dbReference>
<dbReference type="PANTHER" id="PTHR46288">
    <property type="entry name" value="PHORBOL-ESTER/DAG-TYPE DOMAIN-CONTAINING PROTEIN"/>
    <property type="match status" value="1"/>
</dbReference>
<feature type="domain" description="DC1" evidence="2">
    <location>
        <begin position="10"/>
        <end position="55"/>
    </location>
</feature>
<dbReference type="PANTHER" id="PTHR46288:SF29">
    <property type="entry name" value="DC1 DOMAIN-CONTAINING PROTEIN"/>
    <property type="match status" value="1"/>
</dbReference>
<evidence type="ECO:0000313" key="3">
    <source>
        <dbReference type="EMBL" id="GAA0183861.1"/>
    </source>
</evidence>
<evidence type="ECO:0000256" key="1">
    <source>
        <dbReference type="ARBA" id="ARBA00022737"/>
    </source>
</evidence>
<dbReference type="SUPFAM" id="SSF57889">
    <property type="entry name" value="Cysteine-rich domain"/>
    <property type="match status" value="1"/>
</dbReference>
<feature type="domain" description="DC1" evidence="2">
    <location>
        <begin position="65"/>
        <end position="113"/>
    </location>
</feature>
<dbReference type="AlphaFoldDB" id="A0AAV3RQ54"/>
<proteinExistence type="predicted"/>